<dbReference type="RefSeq" id="WP_180156644.1">
    <property type="nucleotide sequence ID" value="NZ_JACCEM010000007.1"/>
</dbReference>
<dbReference type="EMBL" id="JACCEM010000007">
    <property type="protein sequence ID" value="NYT50581.1"/>
    <property type="molecule type" value="Genomic_DNA"/>
</dbReference>
<dbReference type="Gene3D" id="3.30.70.100">
    <property type="match status" value="1"/>
</dbReference>
<protein>
    <submittedName>
        <fullName evidence="3">Heavy-metal-associated domain-containing protein</fullName>
    </submittedName>
</protein>
<dbReference type="PROSITE" id="PS01047">
    <property type="entry name" value="HMA_1"/>
    <property type="match status" value="1"/>
</dbReference>
<dbReference type="Proteomes" id="UP000559809">
    <property type="component" value="Unassembled WGS sequence"/>
</dbReference>
<dbReference type="AlphaFoldDB" id="A0A853G7F4"/>
<evidence type="ECO:0000313" key="4">
    <source>
        <dbReference type="Proteomes" id="UP000559809"/>
    </source>
</evidence>
<gene>
    <name evidence="3" type="ORF">H0A72_14770</name>
</gene>
<evidence type="ECO:0000256" key="1">
    <source>
        <dbReference type="ARBA" id="ARBA00022723"/>
    </source>
</evidence>
<accession>A0A853G7F4</accession>
<keyword evidence="1" id="KW-0479">Metal-binding</keyword>
<dbReference type="InterPro" id="IPR036163">
    <property type="entry name" value="HMA_dom_sf"/>
</dbReference>
<comment type="caution">
    <text evidence="3">The sequence shown here is derived from an EMBL/GenBank/DDBJ whole genome shotgun (WGS) entry which is preliminary data.</text>
</comment>
<dbReference type="InterPro" id="IPR017969">
    <property type="entry name" value="Heavy-metal-associated_CS"/>
</dbReference>
<keyword evidence="4" id="KW-1185">Reference proteome</keyword>
<dbReference type="Pfam" id="PF00403">
    <property type="entry name" value="HMA"/>
    <property type="match status" value="1"/>
</dbReference>
<sequence length="66" mass="7099">MIEFEVQDMTCKHCEATITKAIKDVAADAVVDIDLATHTVRVGGVANADRIEAAIRDAGYSPVERP</sequence>
<dbReference type="CDD" id="cd00371">
    <property type="entry name" value="HMA"/>
    <property type="match status" value="1"/>
</dbReference>
<proteinExistence type="predicted"/>
<feature type="domain" description="HMA" evidence="2">
    <location>
        <begin position="1"/>
        <end position="63"/>
    </location>
</feature>
<evidence type="ECO:0000313" key="3">
    <source>
        <dbReference type="EMBL" id="NYT50581.1"/>
    </source>
</evidence>
<organism evidence="3 4">
    <name type="scientific">Parapusillimonas granuli</name>
    <dbReference type="NCBI Taxonomy" id="380911"/>
    <lineage>
        <taxon>Bacteria</taxon>
        <taxon>Pseudomonadati</taxon>
        <taxon>Pseudomonadota</taxon>
        <taxon>Betaproteobacteria</taxon>
        <taxon>Burkholderiales</taxon>
        <taxon>Alcaligenaceae</taxon>
        <taxon>Parapusillimonas</taxon>
    </lineage>
</organism>
<dbReference type="PROSITE" id="PS50846">
    <property type="entry name" value="HMA_2"/>
    <property type="match status" value="1"/>
</dbReference>
<dbReference type="SUPFAM" id="SSF55008">
    <property type="entry name" value="HMA, heavy metal-associated domain"/>
    <property type="match status" value="1"/>
</dbReference>
<name>A0A853G7F4_9BURK</name>
<evidence type="ECO:0000259" key="2">
    <source>
        <dbReference type="PROSITE" id="PS50846"/>
    </source>
</evidence>
<reference evidence="3 4" key="1">
    <citation type="submission" date="2020-07" db="EMBL/GenBank/DDBJ databases">
        <title>Taxonomic revisions and descriptions of new bacterial species based on genomic comparisons in the high-G+C-content subgroup of the family Alcaligenaceae.</title>
        <authorList>
            <person name="Szabo A."/>
            <person name="Felfoldi T."/>
        </authorList>
    </citation>
    <scope>NUCLEOTIDE SEQUENCE [LARGE SCALE GENOMIC DNA]</scope>
    <source>
        <strain evidence="3 4">LMG 24012</strain>
    </source>
</reference>
<dbReference type="GO" id="GO:0046872">
    <property type="term" value="F:metal ion binding"/>
    <property type="evidence" value="ECO:0007669"/>
    <property type="project" value="UniProtKB-KW"/>
</dbReference>
<dbReference type="InterPro" id="IPR006121">
    <property type="entry name" value="HMA_dom"/>
</dbReference>